<evidence type="ECO:0000313" key="1">
    <source>
        <dbReference type="EMBL" id="MDL2344895.1"/>
    </source>
</evidence>
<keyword evidence="2" id="KW-1185">Reference proteome</keyword>
<evidence type="ECO:0000313" key="2">
    <source>
        <dbReference type="Proteomes" id="UP001302059"/>
    </source>
</evidence>
<dbReference type="EMBL" id="JASNGB010000124">
    <property type="protein sequence ID" value="MDL2344895.1"/>
    <property type="molecule type" value="Genomic_DNA"/>
</dbReference>
<organism evidence="1 2">
    <name type="scientific">Deinococcus rhizophilus</name>
    <dbReference type="NCBI Taxonomy" id="3049544"/>
    <lineage>
        <taxon>Bacteria</taxon>
        <taxon>Thermotogati</taxon>
        <taxon>Deinococcota</taxon>
        <taxon>Deinococci</taxon>
        <taxon>Deinococcales</taxon>
        <taxon>Deinococcaceae</taxon>
        <taxon>Deinococcus</taxon>
    </lineage>
</organism>
<comment type="caution">
    <text evidence="1">The sequence shown here is derived from an EMBL/GenBank/DDBJ whole genome shotgun (WGS) entry which is preliminary data.</text>
</comment>
<accession>A0ABT7JIL3</accession>
<dbReference type="Proteomes" id="UP001302059">
    <property type="component" value="Unassembled WGS sequence"/>
</dbReference>
<dbReference type="RefSeq" id="WP_285524159.1">
    <property type="nucleotide sequence ID" value="NZ_JASNGB010000124.1"/>
</dbReference>
<name>A0ABT7JIL3_9DEIO</name>
<proteinExistence type="predicted"/>
<gene>
    <name evidence="1" type="ORF">QOL99_12140</name>
</gene>
<protein>
    <submittedName>
        <fullName evidence="1">Uncharacterized protein</fullName>
    </submittedName>
</protein>
<reference evidence="1 2" key="1">
    <citation type="submission" date="2023-05" db="EMBL/GenBank/DDBJ databases">
        <authorList>
            <person name="Gao F."/>
        </authorList>
    </citation>
    <scope>NUCLEOTIDE SEQUENCE [LARGE SCALE GENOMIC DNA]</scope>
    <source>
        <strain evidence="1 2">MIMF12</strain>
    </source>
</reference>
<sequence>MSTPVPLAPAEAPPALRPVTLGVPLLLAGAAFLPDGGRALPHPELLAAALLTGLGFGLAPQTFGTRLPGDLTGHFTFGPDPAVRRVRAAATRNSGGVLLESGGRTHCLTPADPDRFPEALARRGARVEA</sequence>